<dbReference type="eggNOG" id="ENOG503250W">
    <property type="taxonomic scope" value="Bacteria"/>
</dbReference>
<dbReference type="Pfam" id="PF14261">
    <property type="entry name" value="DUF4351"/>
    <property type="match status" value="1"/>
</dbReference>
<organism evidence="2 3">
    <name type="scientific">Clostridium celatum DSM 1785</name>
    <dbReference type="NCBI Taxonomy" id="545697"/>
    <lineage>
        <taxon>Bacteria</taxon>
        <taxon>Bacillati</taxon>
        <taxon>Bacillota</taxon>
        <taxon>Clostridia</taxon>
        <taxon>Eubacteriales</taxon>
        <taxon>Clostridiaceae</taxon>
        <taxon>Clostridium</taxon>
    </lineage>
</organism>
<dbReference type="RefSeq" id="WP_005211860.1">
    <property type="nucleotide sequence ID" value="NZ_KB291619.1"/>
</dbReference>
<sequence length="65" mass="7713">MLNLYEDGIEKGQHLLLIKLLNKKFGKISDKYLEKLEDLENKYIINIALDIFDIENIEDLDKYLV</sequence>
<name>L1QK52_9CLOT</name>
<dbReference type="AlphaFoldDB" id="L1QK52"/>
<feature type="domain" description="DUF4351" evidence="1">
    <location>
        <begin position="6"/>
        <end position="64"/>
    </location>
</feature>
<dbReference type="OrthoDB" id="1730086at2"/>
<dbReference type="STRING" id="545697.HMPREF0216_01073"/>
<accession>L1QK52</accession>
<evidence type="ECO:0000259" key="1">
    <source>
        <dbReference type="Pfam" id="PF14261"/>
    </source>
</evidence>
<proteinExistence type="predicted"/>
<reference evidence="2 3" key="1">
    <citation type="submission" date="2012-05" db="EMBL/GenBank/DDBJ databases">
        <authorList>
            <person name="Weinstock G."/>
            <person name="Sodergren E."/>
            <person name="Lobos E.A."/>
            <person name="Fulton L."/>
            <person name="Fulton R."/>
            <person name="Courtney L."/>
            <person name="Fronick C."/>
            <person name="O'Laughlin M."/>
            <person name="Godfrey J."/>
            <person name="Wilson R.M."/>
            <person name="Miner T."/>
            <person name="Farmer C."/>
            <person name="Delehaunty K."/>
            <person name="Cordes M."/>
            <person name="Minx P."/>
            <person name="Tomlinson C."/>
            <person name="Chen J."/>
            <person name="Wollam A."/>
            <person name="Pepin K.H."/>
            <person name="Bhonagiri V."/>
            <person name="Zhang X."/>
            <person name="Suruliraj S."/>
            <person name="Warren W."/>
            <person name="Mitreva M."/>
            <person name="Mardis E.R."/>
            <person name="Wilson R.K."/>
        </authorList>
    </citation>
    <scope>NUCLEOTIDE SEQUENCE [LARGE SCALE GENOMIC DNA]</scope>
    <source>
        <strain evidence="2 3">DSM 1785</strain>
    </source>
</reference>
<evidence type="ECO:0000313" key="3">
    <source>
        <dbReference type="Proteomes" id="UP000010420"/>
    </source>
</evidence>
<dbReference type="InterPro" id="IPR025587">
    <property type="entry name" value="DUF4351"/>
</dbReference>
<dbReference type="EMBL" id="AMEZ01000027">
    <property type="protein sequence ID" value="EKY27962.1"/>
    <property type="molecule type" value="Genomic_DNA"/>
</dbReference>
<gene>
    <name evidence="2" type="ORF">HMPREF0216_01073</name>
</gene>
<dbReference type="Proteomes" id="UP000010420">
    <property type="component" value="Unassembled WGS sequence"/>
</dbReference>
<protein>
    <recommendedName>
        <fullName evidence="1">DUF4351 domain-containing protein</fullName>
    </recommendedName>
</protein>
<evidence type="ECO:0000313" key="2">
    <source>
        <dbReference type="EMBL" id="EKY27962.1"/>
    </source>
</evidence>
<comment type="caution">
    <text evidence="2">The sequence shown here is derived from an EMBL/GenBank/DDBJ whole genome shotgun (WGS) entry which is preliminary data.</text>
</comment>
<keyword evidence="3" id="KW-1185">Reference proteome</keyword>
<dbReference type="PATRIC" id="fig|545697.3.peg.1056"/>
<dbReference type="HOGENOM" id="CLU_198127_0_0_9"/>